<proteinExistence type="inferred from homology"/>
<dbReference type="Pfam" id="PF00126">
    <property type="entry name" value="HTH_1"/>
    <property type="match status" value="1"/>
</dbReference>
<comment type="caution">
    <text evidence="6">The sequence shown here is derived from an EMBL/GenBank/DDBJ whole genome shotgun (WGS) entry which is preliminary data.</text>
</comment>
<dbReference type="InterPro" id="IPR036390">
    <property type="entry name" value="WH_DNA-bd_sf"/>
</dbReference>
<dbReference type="EMBL" id="JBHRTD010000018">
    <property type="protein sequence ID" value="MFC3140529.1"/>
    <property type="molecule type" value="Genomic_DNA"/>
</dbReference>
<dbReference type="InterPro" id="IPR005119">
    <property type="entry name" value="LysR_subst-bd"/>
</dbReference>
<reference evidence="7" key="1">
    <citation type="journal article" date="2019" name="Int. J. Syst. Evol. Microbiol.">
        <title>The Global Catalogue of Microorganisms (GCM) 10K type strain sequencing project: providing services to taxonomists for standard genome sequencing and annotation.</title>
        <authorList>
            <consortium name="The Broad Institute Genomics Platform"/>
            <consortium name="The Broad Institute Genome Sequencing Center for Infectious Disease"/>
            <person name="Wu L."/>
            <person name="Ma J."/>
        </authorList>
    </citation>
    <scope>NUCLEOTIDE SEQUENCE [LARGE SCALE GENOMIC DNA]</scope>
    <source>
        <strain evidence="7">KCTC 52277</strain>
    </source>
</reference>
<dbReference type="InterPro" id="IPR036388">
    <property type="entry name" value="WH-like_DNA-bd_sf"/>
</dbReference>
<evidence type="ECO:0000256" key="1">
    <source>
        <dbReference type="ARBA" id="ARBA00009437"/>
    </source>
</evidence>
<dbReference type="Gene3D" id="1.10.10.10">
    <property type="entry name" value="Winged helix-like DNA-binding domain superfamily/Winged helix DNA-binding domain"/>
    <property type="match status" value="1"/>
</dbReference>
<dbReference type="SUPFAM" id="SSF46785">
    <property type="entry name" value="Winged helix' DNA-binding domain"/>
    <property type="match status" value="1"/>
</dbReference>
<keyword evidence="4" id="KW-0804">Transcription</keyword>
<evidence type="ECO:0000256" key="4">
    <source>
        <dbReference type="ARBA" id="ARBA00023163"/>
    </source>
</evidence>
<evidence type="ECO:0000256" key="2">
    <source>
        <dbReference type="ARBA" id="ARBA00023015"/>
    </source>
</evidence>
<dbReference type="InterPro" id="IPR000847">
    <property type="entry name" value="LysR_HTH_N"/>
</dbReference>
<keyword evidence="2" id="KW-0805">Transcription regulation</keyword>
<keyword evidence="7" id="KW-1185">Reference proteome</keyword>
<evidence type="ECO:0000256" key="3">
    <source>
        <dbReference type="ARBA" id="ARBA00023125"/>
    </source>
</evidence>
<sequence length="302" mass="33035">MTDLNDYYYFVHIVEKGGFAPAGRALNVPKSRLSRHVSALEARLGVRLLHRSSRHFSVTDIGAEFYRHARLMLDQVEAAEALVNRQTQGVSGTVRLSCSIGVAQFALSKLMGTFMQTYPAINLVLQVTNETVNLLEDGLDLALRAHMGPLPDSSMVQRTLGNTQWLLFASPRYLDIAGRPCDTSQLAQHVGLKLGWRPQTGNWCLFNKDGIEASVPFSPRFCCDDISSLKQAAIEGLGIVALPGYTCKAELTDGTLERVLPDWHAGVATFSLLMPTRAGIQPGVQVLADYLKAKLPPLISVS</sequence>
<evidence type="ECO:0000313" key="7">
    <source>
        <dbReference type="Proteomes" id="UP001595621"/>
    </source>
</evidence>
<dbReference type="Gene3D" id="3.40.190.290">
    <property type="match status" value="1"/>
</dbReference>
<dbReference type="InterPro" id="IPR058163">
    <property type="entry name" value="LysR-type_TF_proteobact-type"/>
</dbReference>
<dbReference type="SUPFAM" id="SSF53850">
    <property type="entry name" value="Periplasmic binding protein-like II"/>
    <property type="match status" value="1"/>
</dbReference>
<dbReference type="Pfam" id="PF03466">
    <property type="entry name" value="LysR_substrate"/>
    <property type="match status" value="1"/>
</dbReference>
<dbReference type="PANTHER" id="PTHR30537">
    <property type="entry name" value="HTH-TYPE TRANSCRIPTIONAL REGULATOR"/>
    <property type="match status" value="1"/>
</dbReference>
<evidence type="ECO:0000259" key="5">
    <source>
        <dbReference type="PROSITE" id="PS50931"/>
    </source>
</evidence>
<dbReference type="PROSITE" id="PS50931">
    <property type="entry name" value="HTH_LYSR"/>
    <property type="match status" value="1"/>
</dbReference>
<organism evidence="6 7">
    <name type="scientific">Shewanella submarina</name>
    <dbReference type="NCBI Taxonomy" id="2016376"/>
    <lineage>
        <taxon>Bacteria</taxon>
        <taxon>Pseudomonadati</taxon>
        <taxon>Pseudomonadota</taxon>
        <taxon>Gammaproteobacteria</taxon>
        <taxon>Alteromonadales</taxon>
        <taxon>Shewanellaceae</taxon>
        <taxon>Shewanella</taxon>
    </lineage>
</organism>
<comment type="similarity">
    <text evidence="1">Belongs to the LysR transcriptional regulatory family.</text>
</comment>
<dbReference type="PANTHER" id="PTHR30537:SF31">
    <property type="entry name" value="TRANSCRIPTIONAL REGULATOR, LYSR FAMILY"/>
    <property type="match status" value="1"/>
</dbReference>
<evidence type="ECO:0000313" key="6">
    <source>
        <dbReference type="EMBL" id="MFC3140529.1"/>
    </source>
</evidence>
<name>A0ABV7GK03_9GAMM</name>
<gene>
    <name evidence="6" type="ORF">ACFOE0_20420</name>
</gene>
<accession>A0ABV7GK03</accession>
<dbReference type="RefSeq" id="WP_248934412.1">
    <property type="nucleotide sequence ID" value="NZ_JAKILF010000001.1"/>
</dbReference>
<keyword evidence="3" id="KW-0238">DNA-binding</keyword>
<feature type="domain" description="HTH lysR-type" evidence="5">
    <location>
        <begin position="1"/>
        <end position="59"/>
    </location>
</feature>
<dbReference type="Proteomes" id="UP001595621">
    <property type="component" value="Unassembled WGS sequence"/>
</dbReference>
<protein>
    <submittedName>
        <fullName evidence="6">LysR substrate-binding domain-containing protein</fullName>
    </submittedName>
</protein>